<comment type="catalytic activity">
    <reaction evidence="11">
        <text>a 5,6-dihydrouridine in tRNA + NAD(+) = a uridine in tRNA + NADH + H(+)</text>
        <dbReference type="Rhea" id="RHEA:54452"/>
        <dbReference type="Rhea" id="RHEA-COMP:13339"/>
        <dbReference type="Rhea" id="RHEA-COMP:13887"/>
        <dbReference type="ChEBI" id="CHEBI:15378"/>
        <dbReference type="ChEBI" id="CHEBI:57540"/>
        <dbReference type="ChEBI" id="CHEBI:57945"/>
        <dbReference type="ChEBI" id="CHEBI:65315"/>
        <dbReference type="ChEBI" id="CHEBI:74443"/>
    </reaction>
</comment>
<dbReference type="InterPro" id="IPR004652">
    <property type="entry name" value="DusB-like"/>
</dbReference>
<name>A0A8G2BEM1_9PROT</name>
<comment type="similarity">
    <text evidence="12">Belongs to the dus family.</text>
</comment>
<evidence type="ECO:0000256" key="7">
    <source>
        <dbReference type="ARBA" id="ARBA00022857"/>
    </source>
</evidence>
<proteinExistence type="inferred from homology"/>
<evidence type="ECO:0000256" key="1">
    <source>
        <dbReference type="ARBA" id="ARBA00001917"/>
    </source>
</evidence>
<evidence type="ECO:0000256" key="8">
    <source>
        <dbReference type="ARBA" id="ARBA00022884"/>
    </source>
</evidence>
<dbReference type="GO" id="GO:0050660">
    <property type="term" value="F:flavin adenine dinucleotide binding"/>
    <property type="evidence" value="ECO:0007669"/>
    <property type="project" value="InterPro"/>
</dbReference>
<evidence type="ECO:0000313" key="17">
    <source>
        <dbReference type="Proteomes" id="UP000198615"/>
    </source>
</evidence>
<keyword evidence="5 12" id="KW-0288">FMN</keyword>
<dbReference type="RefSeq" id="WP_093147632.1">
    <property type="nucleotide sequence ID" value="NZ_FNBW01000001.1"/>
</dbReference>
<dbReference type="GO" id="GO:0017150">
    <property type="term" value="F:tRNA dihydrouridine synthase activity"/>
    <property type="evidence" value="ECO:0007669"/>
    <property type="project" value="InterPro"/>
</dbReference>
<gene>
    <name evidence="16" type="ORF">SAMN05660686_00316</name>
</gene>
<feature type="binding site" evidence="14">
    <location>
        <position position="171"/>
    </location>
    <ligand>
        <name>FMN</name>
        <dbReference type="ChEBI" id="CHEBI:58210"/>
    </ligand>
</feature>
<evidence type="ECO:0000256" key="5">
    <source>
        <dbReference type="ARBA" id="ARBA00022643"/>
    </source>
</evidence>
<comment type="caution">
    <text evidence="16">The sequence shown here is derived from an EMBL/GenBank/DDBJ whole genome shotgun (WGS) entry which is preliminary data.</text>
</comment>
<evidence type="ECO:0000313" key="16">
    <source>
        <dbReference type="EMBL" id="SDF11504.1"/>
    </source>
</evidence>
<dbReference type="SUPFAM" id="SSF51395">
    <property type="entry name" value="FMN-linked oxidoreductases"/>
    <property type="match status" value="1"/>
</dbReference>
<evidence type="ECO:0000256" key="3">
    <source>
        <dbReference type="ARBA" id="ARBA00022555"/>
    </source>
</evidence>
<protein>
    <recommendedName>
        <fullName evidence="12">tRNA-dihydrouridine synthase</fullName>
        <ecNumber evidence="12">1.3.1.-</ecNumber>
    </recommendedName>
</protein>
<keyword evidence="3" id="KW-0820">tRNA-binding</keyword>
<keyword evidence="17" id="KW-1185">Reference proteome</keyword>
<evidence type="ECO:0000256" key="12">
    <source>
        <dbReference type="PIRNR" id="PIRNR006621"/>
    </source>
</evidence>
<dbReference type="Gene3D" id="1.10.1200.80">
    <property type="entry name" value="Putative flavin oxidoreducatase, domain 2"/>
    <property type="match status" value="1"/>
</dbReference>
<dbReference type="EC" id="1.3.1.-" evidence="12"/>
<keyword evidence="14" id="KW-0547">Nucleotide-binding</keyword>
<dbReference type="InterPro" id="IPR024036">
    <property type="entry name" value="tRNA-dHydroUridine_Synthase_C"/>
</dbReference>
<dbReference type="GO" id="GO:0000049">
    <property type="term" value="F:tRNA binding"/>
    <property type="evidence" value="ECO:0007669"/>
    <property type="project" value="UniProtKB-KW"/>
</dbReference>
<evidence type="ECO:0000256" key="11">
    <source>
        <dbReference type="ARBA" id="ARBA00048802"/>
    </source>
</evidence>
<feature type="binding site" evidence="14">
    <location>
        <position position="72"/>
    </location>
    <ligand>
        <name>FMN</name>
        <dbReference type="ChEBI" id="CHEBI:58210"/>
    </ligand>
</feature>
<dbReference type="AlphaFoldDB" id="A0A8G2BEM1"/>
<keyword evidence="4 12" id="KW-0285">Flavoprotein</keyword>
<dbReference type="EMBL" id="FNBW01000001">
    <property type="protein sequence ID" value="SDF11504.1"/>
    <property type="molecule type" value="Genomic_DNA"/>
</dbReference>
<feature type="active site" description="Proton donor" evidence="13">
    <location>
        <position position="102"/>
    </location>
</feature>
<feature type="binding site" evidence="14">
    <location>
        <begin position="226"/>
        <end position="227"/>
    </location>
    <ligand>
        <name>FMN</name>
        <dbReference type="ChEBI" id="CHEBI:58210"/>
    </ligand>
</feature>
<dbReference type="InterPro" id="IPR035587">
    <property type="entry name" value="DUS-like_FMN-bd"/>
</dbReference>
<dbReference type="PANTHER" id="PTHR45846:SF1">
    <property type="entry name" value="TRNA-DIHYDROURIDINE(47) SYNTHASE [NAD(P)(+)]-LIKE"/>
    <property type="match status" value="1"/>
</dbReference>
<keyword evidence="7" id="KW-0521">NADP</keyword>
<sequence length="338" mass="36255">MCIQIGSHTLSAPVVVAPMSGVTDRPFRRLARRLGAPLVVTEMIASHAVLRDVLEETRKAEIDAEDTPAVVQIAGWEPEVMAEAARMMADRGADAIDINMGCPAKKVVNRYAGSALMRDEVLAGRIMEAVVGAVDLPVTLKMRLGWDADNRNAPELARIAETSGIRLITVHGRTRCQMYTGTADWSGIRAVVDTVSLPVVANGDVVDIATARACLAESGADGVMIGRGCYGRPWLPAQVAAALNGETPRPDPDARERRDILAEHLDAMLSHYGVQSGIRNARKHIGWYTEGLAGSAAFRQRVNNTTEPSVVFAEIDRFFADFGSDGKSGNENAGRIAA</sequence>
<comment type="catalytic activity">
    <reaction evidence="10">
        <text>a 5,6-dihydrouridine in tRNA + NADP(+) = a uridine in tRNA + NADPH + H(+)</text>
        <dbReference type="Rhea" id="RHEA:23624"/>
        <dbReference type="Rhea" id="RHEA-COMP:13339"/>
        <dbReference type="Rhea" id="RHEA-COMP:13887"/>
        <dbReference type="ChEBI" id="CHEBI:15378"/>
        <dbReference type="ChEBI" id="CHEBI:57783"/>
        <dbReference type="ChEBI" id="CHEBI:58349"/>
        <dbReference type="ChEBI" id="CHEBI:65315"/>
        <dbReference type="ChEBI" id="CHEBI:74443"/>
    </reaction>
</comment>
<dbReference type="Proteomes" id="UP000198615">
    <property type="component" value="Unassembled WGS sequence"/>
</dbReference>
<dbReference type="Gene3D" id="3.20.20.70">
    <property type="entry name" value="Aldolase class I"/>
    <property type="match status" value="1"/>
</dbReference>
<dbReference type="PIRSF" id="PIRSF006621">
    <property type="entry name" value="Dus"/>
    <property type="match status" value="1"/>
</dbReference>
<keyword evidence="9 12" id="KW-0560">Oxidoreductase</keyword>
<evidence type="ECO:0000256" key="10">
    <source>
        <dbReference type="ARBA" id="ARBA00048205"/>
    </source>
</evidence>
<dbReference type="OrthoDB" id="9783413at2"/>
<comment type="function">
    <text evidence="2 12">Catalyzes the synthesis of 5,6-dihydrouridine (D), a modified base found in the D-loop of most tRNAs, via the reduction of the C5-C6 double bond in target uridines.</text>
</comment>
<dbReference type="InterPro" id="IPR018517">
    <property type="entry name" value="tRNA_hU_synthase_CS"/>
</dbReference>
<organism evidence="16 17">
    <name type="scientific">Thalassobaculum litoreum DSM 18839</name>
    <dbReference type="NCBI Taxonomy" id="1123362"/>
    <lineage>
        <taxon>Bacteria</taxon>
        <taxon>Pseudomonadati</taxon>
        <taxon>Pseudomonadota</taxon>
        <taxon>Alphaproteobacteria</taxon>
        <taxon>Rhodospirillales</taxon>
        <taxon>Thalassobaculaceae</taxon>
        <taxon>Thalassobaculum</taxon>
    </lineage>
</organism>
<evidence type="ECO:0000256" key="4">
    <source>
        <dbReference type="ARBA" id="ARBA00022630"/>
    </source>
</evidence>
<keyword evidence="6 12" id="KW-0819">tRNA processing</keyword>
<evidence type="ECO:0000256" key="9">
    <source>
        <dbReference type="ARBA" id="ARBA00023002"/>
    </source>
</evidence>
<dbReference type="InterPro" id="IPR001269">
    <property type="entry name" value="DUS_fam"/>
</dbReference>
<comment type="cofactor">
    <cofactor evidence="1 12 14">
        <name>FMN</name>
        <dbReference type="ChEBI" id="CHEBI:58210"/>
    </cofactor>
</comment>
<dbReference type="NCBIfam" id="TIGR00737">
    <property type="entry name" value="nifR3_yhdG"/>
    <property type="match status" value="1"/>
</dbReference>
<accession>A0A8G2BEM1</accession>
<dbReference type="PROSITE" id="PS01136">
    <property type="entry name" value="UPF0034"/>
    <property type="match status" value="1"/>
</dbReference>
<feature type="domain" description="DUS-like FMN-binding" evidence="15">
    <location>
        <begin position="16"/>
        <end position="312"/>
    </location>
</feature>
<evidence type="ECO:0000256" key="2">
    <source>
        <dbReference type="ARBA" id="ARBA00002790"/>
    </source>
</evidence>
<dbReference type="CDD" id="cd02801">
    <property type="entry name" value="DUS_like_FMN"/>
    <property type="match status" value="1"/>
</dbReference>
<dbReference type="PANTHER" id="PTHR45846">
    <property type="entry name" value="TRNA-DIHYDROURIDINE(47) SYNTHASE [NAD(P)(+)]-LIKE"/>
    <property type="match status" value="1"/>
</dbReference>
<keyword evidence="8" id="KW-0694">RNA-binding</keyword>
<dbReference type="InterPro" id="IPR013785">
    <property type="entry name" value="Aldolase_TIM"/>
</dbReference>
<evidence type="ECO:0000256" key="6">
    <source>
        <dbReference type="ARBA" id="ARBA00022694"/>
    </source>
</evidence>
<reference evidence="16 17" key="1">
    <citation type="submission" date="2016-10" db="EMBL/GenBank/DDBJ databases">
        <authorList>
            <person name="Varghese N."/>
            <person name="Submissions S."/>
        </authorList>
    </citation>
    <scope>NUCLEOTIDE SEQUENCE [LARGE SCALE GENOMIC DNA]</scope>
    <source>
        <strain evidence="16 17">DSM 18839</strain>
    </source>
</reference>
<dbReference type="Pfam" id="PF01207">
    <property type="entry name" value="Dus"/>
    <property type="match status" value="1"/>
</dbReference>
<feature type="binding site" evidence="14">
    <location>
        <position position="141"/>
    </location>
    <ligand>
        <name>FMN</name>
        <dbReference type="ChEBI" id="CHEBI:58210"/>
    </ligand>
</feature>
<evidence type="ECO:0000256" key="13">
    <source>
        <dbReference type="PIRSR" id="PIRSR006621-1"/>
    </source>
</evidence>
<evidence type="ECO:0000256" key="14">
    <source>
        <dbReference type="PIRSR" id="PIRSR006621-2"/>
    </source>
</evidence>
<evidence type="ECO:0000259" key="15">
    <source>
        <dbReference type="Pfam" id="PF01207"/>
    </source>
</evidence>